<dbReference type="Proteomes" id="UP000885672">
    <property type="component" value="Unassembled WGS sequence"/>
</dbReference>
<reference evidence="1" key="1">
    <citation type="journal article" date="2020" name="mSystems">
        <title>Genome- and Community-Level Interaction Insights into Carbon Utilization and Element Cycling Functions of Hydrothermarchaeota in Hydrothermal Sediment.</title>
        <authorList>
            <person name="Zhou Z."/>
            <person name="Liu Y."/>
            <person name="Xu W."/>
            <person name="Pan J."/>
            <person name="Luo Z.H."/>
            <person name="Li M."/>
        </authorList>
    </citation>
    <scope>NUCLEOTIDE SEQUENCE [LARGE SCALE GENOMIC DNA]</scope>
    <source>
        <strain evidence="1">SpSt-1182</strain>
    </source>
</reference>
<comment type="caution">
    <text evidence="1">The sequence shown here is derived from an EMBL/GenBank/DDBJ whole genome shotgun (WGS) entry which is preliminary data.</text>
</comment>
<dbReference type="AlphaFoldDB" id="A0A7V0XFN5"/>
<dbReference type="EMBL" id="DSBX01000316">
    <property type="protein sequence ID" value="HDR00254.1"/>
    <property type="molecule type" value="Genomic_DNA"/>
</dbReference>
<dbReference type="InterPro" id="IPR013431">
    <property type="entry name" value="Delta_60_rpt"/>
</dbReference>
<dbReference type="NCBIfam" id="TIGR02608">
    <property type="entry name" value="delta_60_rpt"/>
    <property type="match status" value="4"/>
</dbReference>
<dbReference type="SUPFAM" id="SSF63829">
    <property type="entry name" value="Calcium-dependent phosphotriesterase"/>
    <property type="match status" value="2"/>
</dbReference>
<proteinExistence type="predicted"/>
<protein>
    <recommendedName>
        <fullName evidence="2">Bulb-type lectin domain-containing protein</fullName>
    </recommendedName>
</protein>
<evidence type="ECO:0008006" key="2">
    <source>
        <dbReference type="Google" id="ProtNLM"/>
    </source>
</evidence>
<gene>
    <name evidence="1" type="ORF">ENN51_08245</name>
</gene>
<name>A0A7V0XFN5_UNCW3</name>
<sequence length="431" mass="45324">MTRLVTILTALLAVAGAQQTRWAYRYDGPASGYDLAYSLAIGPDSNLYAAGFSSSGSGELGRNLTVIGLTRGGTERWIYRHDSTSHAREVAVGPDSNLYVAGMTRTAETANDFAVISLTPGGTERWTYTYRVPGLKTDEADAMAVAPDGIIYAAGLSDGGSGGSLFTVISLAPDGVERWVYSYNGPGDGYDKANSVVVGPDGHIYAAGYSGGIGTRDDITVISLTRDGTERWVYRYNGPANLRDQAFAITVGPDSNLYVAGMIRGMRSTDFGVISLTPAGTERWVYSHNGPGEETDAATSIAVGPDGNVYAGGTRANSSSNYDFTVISLDSDGEERWMYTHGGTARASDGVWAIALGPGGSIYASGYVTNDRTRQDFTVVNLSSTGIERWIHSYDGPGNNSDDGLAVTLGPDGFVYAAGYSGGIGTNADFT</sequence>
<evidence type="ECO:0000313" key="1">
    <source>
        <dbReference type="EMBL" id="HDR00254.1"/>
    </source>
</evidence>
<dbReference type="InterPro" id="IPR011042">
    <property type="entry name" value="6-blade_b-propeller_TolB-like"/>
</dbReference>
<dbReference type="PANTHER" id="PTHR42754:SF1">
    <property type="entry name" value="LIPOPROTEIN"/>
    <property type="match status" value="1"/>
</dbReference>
<feature type="non-terminal residue" evidence="1">
    <location>
        <position position="431"/>
    </location>
</feature>
<organism evidence="1">
    <name type="scientific">candidate division WOR-3 bacterium</name>
    <dbReference type="NCBI Taxonomy" id="2052148"/>
    <lineage>
        <taxon>Bacteria</taxon>
        <taxon>Bacteria division WOR-3</taxon>
    </lineage>
</organism>
<dbReference type="Gene3D" id="2.120.10.30">
    <property type="entry name" value="TolB, C-terminal domain"/>
    <property type="match status" value="2"/>
</dbReference>
<dbReference type="PANTHER" id="PTHR42754">
    <property type="entry name" value="ENDOGLUCANASE"/>
    <property type="match status" value="1"/>
</dbReference>
<accession>A0A7V0XFN5</accession>